<comment type="pathway">
    <text evidence="3">Cofactor biosynthesis; adenosylcobalamin biosynthesis.</text>
</comment>
<dbReference type="PANTHER" id="PTHR42885:SF1">
    <property type="entry name" value="THREONINE-PHOSPHATE DECARBOXYLASE"/>
    <property type="match status" value="1"/>
</dbReference>
<evidence type="ECO:0000256" key="4">
    <source>
        <dbReference type="ARBA" id="ARBA00012285"/>
    </source>
</evidence>
<dbReference type="InterPro" id="IPR004839">
    <property type="entry name" value="Aminotransferase_I/II_large"/>
</dbReference>
<sequence>MTAFASSGAELPHGGNLGNARRQFPDAPEPWVDLSTGINPFAYPVPPLEPEVFQRLPEPDALLALQEAAGHTYGGIAPTRVVAAPGTQILLPHLARLISPGRAAILAPTYAEHARAAALAGHKVEAVATLADLASADLAVLVNPNNPDGRLLPRTDLLELADRIGTHGGLLIVDEAFMDVGPEGASLAADIIDRRLVVLRSFGKFHGLAGIRLGFALANPEIASNLRSQLGPWIVSGPALAIGIAALGDSAWAYYMRAKLIETAQRLDALLQAVGLEIVGGTSLFRLIRAEKSDALWEHLARQGILTRRFDQLPSHLRFGLPGNEAAWGRLETALRGA</sequence>
<evidence type="ECO:0000256" key="6">
    <source>
        <dbReference type="ARBA" id="ARBA00022898"/>
    </source>
</evidence>
<evidence type="ECO:0000256" key="5">
    <source>
        <dbReference type="ARBA" id="ARBA00022573"/>
    </source>
</evidence>
<evidence type="ECO:0000256" key="1">
    <source>
        <dbReference type="ARBA" id="ARBA00001933"/>
    </source>
</evidence>
<protein>
    <recommendedName>
        <fullName evidence="4">threonine-phosphate decarboxylase</fullName>
        <ecNumber evidence="4">4.1.1.81</ecNumber>
    </recommendedName>
    <alternativeName>
        <fullName evidence="8">L-threonine-O-3-phosphate decarboxylase</fullName>
    </alternativeName>
</protein>
<evidence type="ECO:0000256" key="2">
    <source>
        <dbReference type="ARBA" id="ARBA00003444"/>
    </source>
</evidence>
<dbReference type="PANTHER" id="PTHR42885">
    <property type="entry name" value="HISTIDINOL-PHOSPHATE AMINOTRANSFERASE-RELATED"/>
    <property type="match status" value="1"/>
</dbReference>
<dbReference type="Gene3D" id="3.40.640.10">
    <property type="entry name" value="Type I PLP-dependent aspartate aminotransferase-like (Major domain)"/>
    <property type="match status" value="1"/>
</dbReference>
<comment type="caution">
    <text evidence="12">The sequence shown here is derived from an EMBL/GenBank/DDBJ whole genome shotgun (WGS) entry which is preliminary data.</text>
</comment>
<dbReference type="InterPro" id="IPR015424">
    <property type="entry name" value="PyrdxlP-dep_Trfase"/>
</dbReference>
<dbReference type="SUPFAM" id="SSF53383">
    <property type="entry name" value="PLP-dependent transferases"/>
    <property type="match status" value="1"/>
</dbReference>
<dbReference type="PROSITE" id="PS00105">
    <property type="entry name" value="AA_TRANSFER_CLASS_1"/>
    <property type="match status" value="1"/>
</dbReference>
<evidence type="ECO:0000313" key="12">
    <source>
        <dbReference type="EMBL" id="MFD2263919.1"/>
    </source>
</evidence>
<dbReference type="InterPro" id="IPR015422">
    <property type="entry name" value="PyrdxlP-dep_Trfase_small"/>
</dbReference>
<evidence type="ECO:0000256" key="9">
    <source>
        <dbReference type="ARBA" id="ARBA00048531"/>
    </source>
</evidence>
<evidence type="ECO:0000256" key="8">
    <source>
        <dbReference type="ARBA" id="ARBA00029996"/>
    </source>
</evidence>
<dbReference type="Proteomes" id="UP001597295">
    <property type="component" value="Unassembled WGS sequence"/>
</dbReference>
<proteinExistence type="predicted"/>
<evidence type="ECO:0000259" key="11">
    <source>
        <dbReference type="Pfam" id="PF00155"/>
    </source>
</evidence>
<evidence type="ECO:0000313" key="13">
    <source>
        <dbReference type="Proteomes" id="UP001597295"/>
    </source>
</evidence>
<comment type="cofactor">
    <cofactor evidence="1">
        <name>pyridoxal 5'-phosphate</name>
        <dbReference type="ChEBI" id="CHEBI:597326"/>
    </cofactor>
</comment>
<feature type="region of interest" description="Disordered" evidence="10">
    <location>
        <begin position="1"/>
        <end position="24"/>
    </location>
</feature>
<comment type="function">
    <text evidence="2">Decarboxylates L-threonine-O-3-phosphate to yield (R)-1-amino-2-propanol O-2-phosphate, the precursor for the linkage between the nucleotide loop and the corrin ring in cobalamin.</text>
</comment>
<keyword evidence="13" id="KW-1185">Reference proteome</keyword>
<dbReference type="EMBL" id="JBHUIP010000012">
    <property type="protein sequence ID" value="MFD2263919.1"/>
    <property type="molecule type" value="Genomic_DNA"/>
</dbReference>
<accession>A0ABW5DTZ5</accession>
<dbReference type="InterPro" id="IPR005860">
    <property type="entry name" value="CobD"/>
</dbReference>
<dbReference type="CDD" id="cd00609">
    <property type="entry name" value="AAT_like"/>
    <property type="match status" value="1"/>
</dbReference>
<evidence type="ECO:0000256" key="7">
    <source>
        <dbReference type="ARBA" id="ARBA00023239"/>
    </source>
</evidence>
<feature type="domain" description="Aminotransferase class I/classII large" evidence="11">
    <location>
        <begin position="53"/>
        <end position="321"/>
    </location>
</feature>
<organism evidence="12 13">
    <name type="scientific">Lacibacterium aquatile</name>
    <dbReference type="NCBI Taxonomy" id="1168082"/>
    <lineage>
        <taxon>Bacteria</taxon>
        <taxon>Pseudomonadati</taxon>
        <taxon>Pseudomonadota</taxon>
        <taxon>Alphaproteobacteria</taxon>
        <taxon>Rhodospirillales</taxon>
        <taxon>Rhodospirillaceae</taxon>
    </lineage>
</organism>
<dbReference type="Gene3D" id="3.90.1150.10">
    <property type="entry name" value="Aspartate Aminotransferase, domain 1"/>
    <property type="match status" value="1"/>
</dbReference>
<keyword evidence="7 12" id="KW-0456">Lyase</keyword>
<gene>
    <name evidence="12" type="primary">cobD</name>
    <name evidence="12" type="ORF">ACFSM5_13540</name>
</gene>
<dbReference type="InterPro" id="IPR015421">
    <property type="entry name" value="PyrdxlP-dep_Trfase_major"/>
</dbReference>
<dbReference type="Pfam" id="PF00155">
    <property type="entry name" value="Aminotran_1_2"/>
    <property type="match status" value="1"/>
</dbReference>
<dbReference type="InterPro" id="IPR004838">
    <property type="entry name" value="NHTrfase_class1_PyrdxlP-BS"/>
</dbReference>
<keyword evidence="6" id="KW-0663">Pyridoxal phosphate</keyword>
<evidence type="ECO:0000256" key="10">
    <source>
        <dbReference type="SAM" id="MobiDB-lite"/>
    </source>
</evidence>
<dbReference type="NCBIfam" id="TIGR01140">
    <property type="entry name" value="L_thr_O3P_dcar"/>
    <property type="match status" value="1"/>
</dbReference>
<dbReference type="EC" id="4.1.1.81" evidence="4"/>
<reference evidence="13" key="1">
    <citation type="journal article" date="2019" name="Int. J. Syst. Evol. Microbiol.">
        <title>The Global Catalogue of Microorganisms (GCM) 10K type strain sequencing project: providing services to taxonomists for standard genome sequencing and annotation.</title>
        <authorList>
            <consortium name="The Broad Institute Genomics Platform"/>
            <consortium name="The Broad Institute Genome Sequencing Center for Infectious Disease"/>
            <person name="Wu L."/>
            <person name="Ma J."/>
        </authorList>
    </citation>
    <scope>NUCLEOTIDE SEQUENCE [LARGE SCALE GENOMIC DNA]</scope>
    <source>
        <strain evidence="13">CGMCC 1.19062</strain>
    </source>
</reference>
<name>A0ABW5DTZ5_9PROT</name>
<dbReference type="RefSeq" id="WP_379876961.1">
    <property type="nucleotide sequence ID" value="NZ_JBHUIP010000012.1"/>
</dbReference>
<comment type="catalytic activity">
    <reaction evidence="9">
        <text>O-phospho-L-threonine + H(+) = (R)-1-aminopropan-2-yl phosphate + CO2</text>
        <dbReference type="Rhea" id="RHEA:11492"/>
        <dbReference type="ChEBI" id="CHEBI:15378"/>
        <dbReference type="ChEBI" id="CHEBI:16526"/>
        <dbReference type="ChEBI" id="CHEBI:58563"/>
        <dbReference type="ChEBI" id="CHEBI:58675"/>
        <dbReference type="EC" id="4.1.1.81"/>
    </reaction>
</comment>
<keyword evidence="5" id="KW-0169">Cobalamin biosynthesis</keyword>
<dbReference type="GO" id="GO:0048472">
    <property type="term" value="F:threonine-phosphate decarboxylase activity"/>
    <property type="evidence" value="ECO:0007669"/>
    <property type="project" value="UniProtKB-EC"/>
</dbReference>
<evidence type="ECO:0000256" key="3">
    <source>
        <dbReference type="ARBA" id="ARBA00004953"/>
    </source>
</evidence>